<dbReference type="InterPro" id="IPR041492">
    <property type="entry name" value="HAD_2"/>
</dbReference>
<dbReference type="Proteomes" id="UP000660110">
    <property type="component" value="Unassembled WGS sequence"/>
</dbReference>
<dbReference type="PANTHER" id="PTHR46470">
    <property type="entry name" value="N-ACYLNEURAMINATE-9-PHOSPHATASE"/>
    <property type="match status" value="1"/>
</dbReference>
<keyword evidence="5" id="KW-1185">Reference proteome</keyword>
<dbReference type="Pfam" id="PF13419">
    <property type="entry name" value="HAD_2"/>
    <property type="match status" value="1"/>
</dbReference>
<name>A0A917B396_HALAA</name>
<keyword evidence="3" id="KW-0460">Magnesium</keyword>
<accession>A0A917B396</accession>
<sequence>MFDQVKCIIFDLDGTLYEDIHHFEYYANQLKEKLSYGKHEAFEEDYIKVLQGEHPLSIGKAYDLKTDAILTVDPYTNLVVAAKTWKGEPWTHVQVAHHYPEEVSFDFENIIAIGDGWWLPFSIAVHHGLSLKDCYESYVQTKDFMVSDQFALTKTRGLKRMLGKWKQDKTLILLTNSESYDVVKLLDELQLNNIFDEIIVSAQKPSLTKKHFTRILQEYELFPEEVVSVGDNFMNEIAPALILNMKALLIQTTPFTYKHPNLQVVSSLTEVIKMESIKKRSDSQRV</sequence>
<dbReference type="RefSeq" id="WP_188376607.1">
    <property type="nucleotide sequence ID" value="NZ_BMEL01000001.1"/>
</dbReference>
<organism evidence="4 5">
    <name type="scientific">Halobacillus andaensis</name>
    <dbReference type="NCBI Taxonomy" id="1176239"/>
    <lineage>
        <taxon>Bacteria</taxon>
        <taxon>Bacillati</taxon>
        <taxon>Bacillota</taxon>
        <taxon>Bacilli</taxon>
        <taxon>Bacillales</taxon>
        <taxon>Bacillaceae</taxon>
        <taxon>Halobacillus</taxon>
    </lineage>
</organism>
<gene>
    <name evidence="4" type="ORF">GCM10010954_12810</name>
</gene>
<keyword evidence="1" id="KW-0479">Metal-binding</keyword>
<evidence type="ECO:0000256" key="3">
    <source>
        <dbReference type="ARBA" id="ARBA00022842"/>
    </source>
</evidence>
<keyword evidence="2" id="KW-0378">Hydrolase</keyword>
<evidence type="ECO:0000256" key="2">
    <source>
        <dbReference type="ARBA" id="ARBA00022801"/>
    </source>
</evidence>
<reference evidence="4" key="1">
    <citation type="journal article" date="2014" name="Int. J. Syst. Evol. Microbiol.">
        <title>Complete genome sequence of Corynebacterium casei LMG S-19264T (=DSM 44701T), isolated from a smear-ripened cheese.</title>
        <authorList>
            <consortium name="US DOE Joint Genome Institute (JGI-PGF)"/>
            <person name="Walter F."/>
            <person name="Albersmeier A."/>
            <person name="Kalinowski J."/>
            <person name="Ruckert C."/>
        </authorList>
    </citation>
    <scope>NUCLEOTIDE SEQUENCE</scope>
    <source>
        <strain evidence="4">CGMCC 1.12153</strain>
    </source>
</reference>
<dbReference type="GO" id="GO:0016791">
    <property type="term" value="F:phosphatase activity"/>
    <property type="evidence" value="ECO:0007669"/>
    <property type="project" value="TreeGrafter"/>
</dbReference>
<dbReference type="SFLD" id="SFLDG01129">
    <property type="entry name" value="C1.5:_HAD__Beta-PGM__Phosphata"/>
    <property type="match status" value="1"/>
</dbReference>
<dbReference type="InterPro" id="IPR051400">
    <property type="entry name" value="HAD-like_hydrolase"/>
</dbReference>
<dbReference type="PANTHER" id="PTHR46470:SF2">
    <property type="entry name" value="GLYCERALDEHYDE 3-PHOSPHATE PHOSPHATASE"/>
    <property type="match status" value="1"/>
</dbReference>
<evidence type="ECO:0000256" key="1">
    <source>
        <dbReference type="ARBA" id="ARBA00022723"/>
    </source>
</evidence>
<dbReference type="Gene3D" id="3.40.50.1000">
    <property type="entry name" value="HAD superfamily/HAD-like"/>
    <property type="match status" value="1"/>
</dbReference>
<comment type="caution">
    <text evidence="4">The sequence shown here is derived from an EMBL/GenBank/DDBJ whole genome shotgun (WGS) entry which is preliminary data.</text>
</comment>
<evidence type="ECO:0000313" key="4">
    <source>
        <dbReference type="EMBL" id="GGF15603.1"/>
    </source>
</evidence>
<dbReference type="SUPFAM" id="SSF56784">
    <property type="entry name" value="HAD-like"/>
    <property type="match status" value="1"/>
</dbReference>
<dbReference type="EMBL" id="BMEL01000001">
    <property type="protein sequence ID" value="GGF15603.1"/>
    <property type="molecule type" value="Genomic_DNA"/>
</dbReference>
<dbReference type="GO" id="GO:0046872">
    <property type="term" value="F:metal ion binding"/>
    <property type="evidence" value="ECO:0007669"/>
    <property type="project" value="UniProtKB-KW"/>
</dbReference>
<evidence type="ECO:0000313" key="5">
    <source>
        <dbReference type="Proteomes" id="UP000660110"/>
    </source>
</evidence>
<protein>
    <recommendedName>
        <fullName evidence="6">Hydrolase</fullName>
    </recommendedName>
</protein>
<dbReference type="InterPro" id="IPR036412">
    <property type="entry name" value="HAD-like_sf"/>
</dbReference>
<evidence type="ECO:0008006" key="6">
    <source>
        <dbReference type="Google" id="ProtNLM"/>
    </source>
</evidence>
<dbReference type="AlphaFoldDB" id="A0A917B396"/>
<proteinExistence type="predicted"/>
<dbReference type="InterPro" id="IPR023214">
    <property type="entry name" value="HAD_sf"/>
</dbReference>
<dbReference type="SFLD" id="SFLDS00003">
    <property type="entry name" value="Haloacid_Dehalogenase"/>
    <property type="match status" value="1"/>
</dbReference>
<reference evidence="4" key="2">
    <citation type="submission" date="2020-09" db="EMBL/GenBank/DDBJ databases">
        <authorList>
            <person name="Sun Q."/>
            <person name="Zhou Y."/>
        </authorList>
    </citation>
    <scope>NUCLEOTIDE SEQUENCE</scope>
    <source>
        <strain evidence="4">CGMCC 1.12153</strain>
    </source>
</reference>